<reference evidence="1 2" key="1">
    <citation type="journal article" date="2021" name="Elife">
        <title>Chloroplast acquisition without the gene transfer in kleptoplastic sea slugs, Plakobranchus ocellatus.</title>
        <authorList>
            <person name="Maeda T."/>
            <person name="Takahashi S."/>
            <person name="Yoshida T."/>
            <person name="Shimamura S."/>
            <person name="Takaki Y."/>
            <person name="Nagai Y."/>
            <person name="Toyoda A."/>
            <person name="Suzuki Y."/>
            <person name="Arimoto A."/>
            <person name="Ishii H."/>
            <person name="Satoh N."/>
            <person name="Nishiyama T."/>
            <person name="Hasebe M."/>
            <person name="Maruyama T."/>
            <person name="Minagawa J."/>
            <person name="Obokata J."/>
            <person name="Shigenobu S."/>
        </authorList>
    </citation>
    <scope>NUCLEOTIDE SEQUENCE [LARGE SCALE GENOMIC DNA]</scope>
</reference>
<organism evidence="1 2">
    <name type="scientific">Plakobranchus ocellatus</name>
    <dbReference type="NCBI Taxonomy" id="259542"/>
    <lineage>
        <taxon>Eukaryota</taxon>
        <taxon>Metazoa</taxon>
        <taxon>Spiralia</taxon>
        <taxon>Lophotrochozoa</taxon>
        <taxon>Mollusca</taxon>
        <taxon>Gastropoda</taxon>
        <taxon>Heterobranchia</taxon>
        <taxon>Euthyneura</taxon>
        <taxon>Panpulmonata</taxon>
        <taxon>Sacoglossa</taxon>
        <taxon>Placobranchoidea</taxon>
        <taxon>Plakobranchidae</taxon>
        <taxon>Plakobranchus</taxon>
    </lineage>
</organism>
<dbReference type="AlphaFoldDB" id="A0AAV4DEE2"/>
<evidence type="ECO:0000313" key="1">
    <source>
        <dbReference type="EMBL" id="GFO42598.1"/>
    </source>
</evidence>
<name>A0AAV4DEE2_9GAST</name>
<keyword evidence="2" id="KW-1185">Reference proteome</keyword>
<comment type="caution">
    <text evidence="1">The sequence shown here is derived from an EMBL/GenBank/DDBJ whole genome shotgun (WGS) entry which is preliminary data.</text>
</comment>
<proteinExistence type="predicted"/>
<evidence type="ECO:0000313" key="2">
    <source>
        <dbReference type="Proteomes" id="UP000735302"/>
    </source>
</evidence>
<accession>A0AAV4DEE2</accession>
<gene>
    <name evidence="1" type="ORF">PoB_006910300</name>
</gene>
<dbReference type="EMBL" id="BLXT01007807">
    <property type="protein sequence ID" value="GFO42598.1"/>
    <property type="molecule type" value="Genomic_DNA"/>
</dbReference>
<protein>
    <submittedName>
        <fullName evidence="1">Uncharacterized protein</fullName>
    </submittedName>
</protein>
<sequence>MGKIFTISQSTTLRQQHASVVFVHSLSTARGSQVSDFQATFRPDLVRYLLSHRLEGEGLKFEAVTEKISGDFRADSLATVPHAALEG</sequence>
<dbReference type="Proteomes" id="UP000735302">
    <property type="component" value="Unassembled WGS sequence"/>
</dbReference>